<dbReference type="InterPro" id="IPR001851">
    <property type="entry name" value="ABC_transp_permease"/>
</dbReference>
<dbReference type="RefSeq" id="WP_054328353.1">
    <property type="nucleotide sequence ID" value="NZ_JACOPL010000018.1"/>
</dbReference>
<keyword evidence="3" id="KW-1003">Cell membrane</keyword>
<evidence type="ECO:0000313" key="11">
    <source>
        <dbReference type="Proteomes" id="UP000606499"/>
    </source>
</evidence>
<keyword evidence="7 9" id="KW-0472">Membrane</keyword>
<reference evidence="10" key="1">
    <citation type="submission" date="2020-08" db="EMBL/GenBank/DDBJ databases">
        <title>Genome public.</title>
        <authorList>
            <person name="Liu C."/>
            <person name="Sun Q."/>
        </authorList>
    </citation>
    <scope>NUCLEOTIDE SEQUENCE</scope>
    <source>
        <strain evidence="10">NSJ-28</strain>
    </source>
</reference>
<comment type="similarity">
    <text evidence="8">Belongs to the binding-protein-dependent transport system permease family. LivHM subfamily.</text>
</comment>
<evidence type="ECO:0000256" key="8">
    <source>
        <dbReference type="ARBA" id="ARBA00037998"/>
    </source>
</evidence>
<dbReference type="Proteomes" id="UP000606499">
    <property type="component" value="Unassembled WGS sequence"/>
</dbReference>
<proteinExistence type="inferred from homology"/>
<evidence type="ECO:0000313" key="10">
    <source>
        <dbReference type="EMBL" id="MBC5726538.1"/>
    </source>
</evidence>
<dbReference type="AlphaFoldDB" id="A0A923RWZ6"/>
<dbReference type="PANTHER" id="PTHR11795">
    <property type="entry name" value="BRANCHED-CHAIN AMINO ACID TRANSPORT SYSTEM PERMEASE PROTEIN LIVH"/>
    <property type="match status" value="1"/>
</dbReference>
<evidence type="ECO:0000256" key="3">
    <source>
        <dbReference type="ARBA" id="ARBA00022475"/>
    </source>
</evidence>
<dbReference type="PANTHER" id="PTHR11795:SF445">
    <property type="entry name" value="AMINO ACID ABC TRANSPORTER PERMEASE PROTEIN"/>
    <property type="match status" value="1"/>
</dbReference>
<evidence type="ECO:0000256" key="5">
    <source>
        <dbReference type="ARBA" id="ARBA00022970"/>
    </source>
</evidence>
<evidence type="ECO:0000256" key="1">
    <source>
        <dbReference type="ARBA" id="ARBA00004651"/>
    </source>
</evidence>
<accession>A0A923RWZ6</accession>
<dbReference type="EMBL" id="JACOPL010000018">
    <property type="protein sequence ID" value="MBC5726538.1"/>
    <property type="molecule type" value="Genomic_DNA"/>
</dbReference>
<evidence type="ECO:0000256" key="9">
    <source>
        <dbReference type="SAM" id="Phobius"/>
    </source>
</evidence>
<keyword evidence="11" id="KW-1185">Reference proteome</keyword>
<evidence type="ECO:0000256" key="4">
    <source>
        <dbReference type="ARBA" id="ARBA00022692"/>
    </source>
</evidence>
<feature type="transmembrane region" description="Helical" evidence="9">
    <location>
        <begin position="62"/>
        <end position="80"/>
    </location>
</feature>
<feature type="transmembrane region" description="Helical" evidence="9">
    <location>
        <begin position="100"/>
        <end position="119"/>
    </location>
</feature>
<dbReference type="CDD" id="cd06582">
    <property type="entry name" value="TM_PBP1_LivH_like"/>
    <property type="match status" value="1"/>
</dbReference>
<gene>
    <name evidence="10" type="ORF">H8S45_13860</name>
</gene>
<name>A0A923RWZ6_9FIRM</name>
<protein>
    <submittedName>
        <fullName evidence="10">Branched-chain amino acid ABC transporter permease</fullName>
    </submittedName>
</protein>
<dbReference type="GO" id="GO:0005886">
    <property type="term" value="C:plasma membrane"/>
    <property type="evidence" value="ECO:0007669"/>
    <property type="project" value="UniProtKB-SubCell"/>
</dbReference>
<evidence type="ECO:0000256" key="2">
    <source>
        <dbReference type="ARBA" id="ARBA00022448"/>
    </source>
</evidence>
<evidence type="ECO:0000256" key="6">
    <source>
        <dbReference type="ARBA" id="ARBA00022989"/>
    </source>
</evidence>
<dbReference type="GO" id="GO:0006865">
    <property type="term" value="P:amino acid transport"/>
    <property type="evidence" value="ECO:0007669"/>
    <property type="project" value="UniProtKB-KW"/>
</dbReference>
<keyword evidence="4 9" id="KW-0812">Transmembrane</keyword>
<comment type="caution">
    <text evidence="10">The sequence shown here is derived from an EMBL/GenBank/DDBJ whole genome shotgun (WGS) entry which is preliminary data.</text>
</comment>
<dbReference type="InterPro" id="IPR052157">
    <property type="entry name" value="BCAA_transport_permease"/>
</dbReference>
<dbReference type="GO" id="GO:0022857">
    <property type="term" value="F:transmembrane transporter activity"/>
    <property type="evidence" value="ECO:0007669"/>
    <property type="project" value="InterPro"/>
</dbReference>
<dbReference type="Pfam" id="PF02653">
    <property type="entry name" value="BPD_transp_2"/>
    <property type="match status" value="1"/>
</dbReference>
<feature type="transmembrane region" description="Helical" evidence="9">
    <location>
        <begin position="264"/>
        <end position="285"/>
    </location>
</feature>
<feature type="transmembrane region" description="Helical" evidence="9">
    <location>
        <begin position="147"/>
        <end position="167"/>
    </location>
</feature>
<sequence>MNNLFLSILHGLILGGAYGLIAVGLSVIFGVVRIINFAHGAMLMASAYAYYELFTRYDVDPFLAMIVIAPLFFVIGFLLQKVVIRPLLIRERASVLEPTSVMLFTIGLDYAIANLYLMIYTSRYKTLNTWAYSNYARLFDGKFVTQYSRIISFVLAFVVAGILWFIINRTELGKRIRAVSQNRDAAALCGVNVHTTYGIAFGLGTAALAIAGACMASFYLVSPSVGNVFGTKSFMIVVLGGLGSIPGAIIGGLIFGLIEQVGAQFITSTMASMLSFILFLIVLVIKPDGLLGKKK</sequence>
<evidence type="ECO:0000256" key="7">
    <source>
        <dbReference type="ARBA" id="ARBA00023136"/>
    </source>
</evidence>
<keyword evidence="2" id="KW-0813">Transport</keyword>
<keyword evidence="6 9" id="KW-1133">Transmembrane helix</keyword>
<comment type="subcellular location">
    <subcellularLocation>
        <location evidence="1">Cell membrane</location>
        <topology evidence="1">Multi-pass membrane protein</topology>
    </subcellularLocation>
</comment>
<feature type="transmembrane region" description="Helical" evidence="9">
    <location>
        <begin position="233"/>
        <end position="258"/>
    </location>
</feature>
<feature type="transmembrane region" description="Helical" evidence="9">
    <location>
        <begin position="197"/>
        <end position="221"/>
    </location>
</feature>
<organism evidence="10 11">
    <name type="scientific">Agathobaculum faecis</name>
    <dbReference type="NCBI Taxonomy" id="2763013"/>
    <lineage>
        <taxon>Bacteria</taxon>
        <taxon>Bacillati</taxon>
        <taxon>Bacillota</taxon>
        <taxon>Clostridia</taxon>
        <taxon>Eubacteriales</taxon>
        <taxon>Butyricicoccaceae</taxon>
        <taxon>Agathobaculum</taxon>
    </lineage>
</organism>
<keyword evidence="5" id="KW-0029">Amino-acid transport</keyword>